<evidence type="ECO:0000313" key="2">
    <source>
        <dbReference type="EMBL" id="KAJ3179172.1"/>
    </source>
</evidence>
<feature type="region of interest" description="Disordered" evidence="1">
    <location>
        <begin position="331"/>
        <end position="369"/>
    </location>
</feature>
<name>A0AAD5TMV5_9FUNG</name>
<feature type="compositionally biased region" description="Polar residues" evidence="1">
    <location>
        <begin position="1"/>
        <end position="18"/>
    </location>
</feature>
<evidence type="ECO:0000313" key="3">
    <source>
        <dbReference type="Proteomes" id="UP001212152"/>
    </source>
</evidence>
<feature type="compositionally biased region" description="Pro residues" evidence="1">
    <location>
        <begin position="172"/>
        <end position="185"/>
    </location>
</feature>
<dbReference type="EMBL" id="JADGJQ010000022">
    <property type="protein sequence ID" value="KAJ3179172.1"/>
    <property type="molecule type" value="Genomic_DNA"/>
</dbReference>
<gene>
    <name evidence="2" type="ORF">HDU87_003130</name>
</gene>
<evidence type="ECO:0000256" key="1">
    <source>
        <dbReference type="SAM" id="MobiDB-lite"/>
    </source>
</evidence>
<feature type="compositionally biased region" description="Basic residues" evidence="1">
    <location>
        <begin position="79"/>
        <end position="90"/>
    </location>
</feature>
<feature type="compositionally biased region" description="Low complexity" evidence="1">
    <location>
        <begin position="111"/>
        <end position="125"/>
    </location>
</feature>
<reference evidence="2" key="1">
    <citation type="submission" date="2020-05" db="EMBL/GenBank/DDBJ databases">
        <title>Phylogenomic resolution of chytrid fungi.</title>
        <authorList>
            <person name="Stajich J.E."/>
            <person name="Amses K."/>
            <person name="Simmons R."/>
            <person name="Seto K."/>
            <person name="Myers J."/>
            <person name="Bonds A."/>
            <person name="Quandt C.A."/>
            <person name="Barry K."/>
            <person name="Liu P."/>
            <person name="Grigoriev I."/>
            <person name="Longcore J.E."/>
            <person name="James T.Y."/>
        </authorList>
    </citation>
    <scope>NUCLEOTIDE SEQUENCE</scope>
    <source>
        <strain evidence="2">JEL0379</strain>
    </source>
</reference>
<accession>A0AAD5TMV5</accession>
<dbReference type="AlphaFoldDB" id="A0AAD5TMV5"/>
<organism evidence="2 3">
    <name type="scientific">Geranomyces variabilis</name>
    <dbReference type="NCBI Taxonomy" id="109894"/>
    <lineage>
        <taxon>Eukaryota</taxon>
        <taxon>Fungi</taxon>
        <taxon>Fungi incertae sedis</taxon>
        <taxon>Chytridiomycota</taxon>
        <taxon>Chytridiomycota incertae sedis</taxon>
        <taxon>Chytridiomycetes</taxon>
        <taxon>Spizellomycetales</taxon>
        <taxon>Powellomycetaceae</taxon>
        <taxon>Geranomyces</taxon>
    </lineage>
</organism>
<dbReference type="Proteomes" id="UP001212152">
    <property type="component" value="Unassembled WGS sequence"/>
</dbReference>
<feature type="compositionally biased region" description="Polar residues" evidence="1">
    <location>
        <begin position="335"/>
        <end position="346"/>
    </location>
</feature>
<feature type="region of interest" description="Disordered" evidence="1">
    <location>
        <begin position="1"/>
        <end position="188"/>
    </location>
</feature>
<comment type="caution">
    <text evidence="2">The sequence shown here is derived from an EMBL/GenBank/DDBJ whole genome shotgun (WGS) entry which is preliminary data.</text>
</comment>
<proteinExistence type="predicted"/>
<sequence length="381" mass="40874">MTTMSHSNLDSLVPSGSSLDPLLQTEPLPPKRSSWPSELDGDDSNASSASRLPELADLLRGVLRKKSSGPPPANEAHGRPQKRYNSRPKRQAQDGQPKRKQDRATSPTPPDSFATSAAAAAAAAPEPVYHSTRKIPTKGYELQSMESQTQSGPESPRPPFADEQSGWRARPPGSPVVVLPPPSPTSPDARGYPYDHDEYPLSAAPPVTTYCPLCPPGGDSLVSSPGVYENARPTAGPSRSHRPMVDASLLFPNDTSMIRPLIDILDDLDAGMGGNSRIKVADEKVSWWRSRRTEPYAKAFGGGAMPAGHHHLPPPREHGILDGILDGFSFDHSESAPSTAGSTETGSARGATRGWRRPPRQHMKVEDDDELASLITSLNSC</sequence>
<keyword evidence="3" id="KW-1185">Reference proteome</keyword>
<feature type="compositionally biased region" description="Polar residues" evidence="1">
    <location>
        <begin position="144"/>
        <end position="153"/>
    </location>
</feature>
<protein>
    <submittedName>
        <fullName evidence="2">Uncharacterized protein</fullName>
    </submittedName>
</protein>